<dbReference type="SUPFAM" id="SSF55326">
    <property type="entry name" value="PurM N-terminal domain-like"/>
    <property type="match status" value="1"/>
</dbReference>
<comment type="catalytic activity">
    <reaction evidence="1">
        <text>thiamine phosphate + ATP = thiamine diphosphate + ADP</text>
        <dbReference type="Rhea" id="RHEA:15913"/>
        <dbReference type="ChEBI" id="CHEBI:30616"/>
        <dbReference type="ChEBI" id="CHEBI:37575"/>
        <dbReference type="ChEBI" id="CHEBI:58937"/>
        <dbReference type="ChEBI" id="CHEBI:456216"/>
        <dbReference type="EC" id="2.7.4.16"/>
    </reaction>
</comment>
<feature type="binding site" evidence="1">
    <location>
        <position position="285"/>
    </location>
    <ligand>
        <name>substrate</name>
    </ligand>
</feature>
<dbReference type="InterPro" id="IPR036921">
    <property type="entry name" value="PurM-like_N_sf"/>
</dbReference>
<feature type="binding site" evidence="1">
    <location>
        <position position="52"/>
    </location>
    <ligand>
        <name>Mg(2+)</name>
        <dbReference type="ChEBI" id="CHEBI:18420"/>
        <label>2</label>
    </ligand>
</feature>
<dbReference type="Pfam" id="PF00586">
    <property type="entry name" value="AIRS"/>
    <property type="match status" value="1"/>
</dbReference>
<dbReference type="EMBL" id="JBHUNE010000005">
    <property type="protein sequence ID" value="MFD2757958.1"/>
    <property type="molecule type" value="Genomic_DNA"/>
</dbReference>
<dbReference type="PIRSF" id="PIRSF005303">
    <property type="entry name" value="Thiam_monoph_kin"/>
    <property type="match status" value="1"/>
</dbReference>
<comment type="function">
    <text evidence="1">Catalyzes the ATP-dependent phosphorylation of thiamine-monophosphate (TMP) to form thiamine-pyrophosphate (TPP), the active form of vitamin B1.</text>
</comment>
<proteinExistence type="inferred from homology"/>
<dbReference type="HAMAP" id="MF_02128">
    <property type="entry name" value="TMP_kinase"/>
    <property type="match status" value="1"/>
</dbReference>
<keyword evidence="1" id="KW-0784">Thiamine biosynthesis</keyword>
<comment type="caution">
    <text evidence="1">Lacks conserved residue(s) required for the propagation of feature annotation.</text>
</comment>
<feature type="binding site" evidence="1">
    <location>
        <position position="81"/>
    </location>
    <ligand>
        <name>Mg(2+)</name>
        <dbReference type="ChEBI" id="CHEBI:18420"/>
        <label>3</label>
    </ligand>
</feature>
<keyword evidence="1" id="KW-0460">Magnesium</keyword>
<dbReference type="RefSeq" id="WP_019619337.1">
    <property type="nucleotide sequence ID" value="NZ_JBHUNE010000005.1"/>
</dbReference>
<comment type="pathway">
    <text evidence="1">Cofactor biosynthesis; thiamine diphosphate biosynthesis; thiamine diphosphate from thiamine phosphate: step 1/1.</text>
</comment>
<dbReference type="CDD" id="cd02194">
    <property type="entry name" value="ThiL"/>
    <property type="match status" value="1"/>
</dbReference>
<feature type="binding site" evidence="1">
    <location>
        <position position="59"/>
    </location>
    <ligand>
        <name>substrate</name>
    </ligand>
</feature>
<feature type="domain" description="PurM-like N-terminal" evidence="3">
    <location>
        <begin position="34"/>
        <end position="147"/>
    </location>
</feature>
<feature type="binding site" evidence="1">
    <location>
        <position position="52"/>
    </location>
    <ligand>
        <name>Mg(2+)</name>
        <dbReference type="ChEBI" id="CHEBI:18420"/>
        <label>1</label>
    </ligand>
</feature>
<feature type="binding site" evidence="1">
    <location>
        <position position="81"/>
    </location>
    <ligand>
        <name>Mg(2+)</name>
        <dbReference type="ChEBI" id="CHEBI:18420"/>
        <label>4</label>
    </ligand>
</feature>
<keyword evidence="5" id="KW-1185">Reference proteome</keyword>
<feature type="binding site" evidence="1">
    <location>
        <position position="36"/>
    </location>
    <ligand>
        <name>Mg(2+)</name>
        <dbReference type="ChEBI" id="CHEBI:18420"/>
        <label>3</label>
    </ligand>
</feature>
<feature type="region of interest" description="Disordered" evidence="2">
    <location>
        <begin position="318"/>
        <end position="342"/>
    </location>
</feature>
<name>A0ABW5UWA1_9MICO</name>
<organism evidence="4 5">
    <name type="scientific">Gulosibacter faecalis</name>
    <dbReference type="NCBI Taxonomy" id="272240"/>
    <lineage>
        <taxon>Bacteria</taxon>
        <taxon>Bacillati</taxon>
        <taxon>Actinomycetota</taxon>
        <taxon>Actinomycetes</taxon>
        <taxon>Micrococcales</taxon>
        <taxon>Microbacteriaceae</taxon>
        <taxon>Gulosibacter</taxon>
    </lineage>
</organism>
<keyword evidence="1 4" id="KW-0808">Transferase</keyword>
<feature type="binding site" evidence="1">
    <location>
        <position position="226"/>
    </location>
    <ligand>
        <name>Mg(2+)</name>
        <dbReference type="ChEBI" id="CHEBI:18420"/>
        <label>5</label>
    </ligand>
</feature>
<feature type="binding site" evidence="1">
    <location>
        <position position="131"/>
    </location>
    <ligand>
        <name>Mg(2+)</name>
        <dbReference type="ChEBI" id="CHEBI:18420"/>
        <label>1</label>
    </ligand>
</feature>
<dbReference type="EC" id="2.7.4.16" evidence="1"/>
<dbReference type="InterPro" id="IPR006283">
    <property type="entry name" value="ThiL-like"/>
</dbReference>
<feature type="binding site" evidence="1">
    <location>
        <position position="36"/>
    </location>
    <ligand>
        <name>Mg(2+)</name>
        <dbReference type="ChEBI" id="CHEBI:18420"/>
        <label>4</label>
    </ligand>
</feature>
<evidence type="ECO:0000313" key="5">
    <source>
        <dbReference type="Proteomes" id="UP001597492"/>
    </source>
</evidence>
<dbReference type="NCBIfam" id="TIGR01379">
    <property type="entry name" value="thiL"/>
    <property type="match status" value="1"/>
</dbReference>
<evidence type="ECO:0000256" key="2">
    <source>
        <dbReference type="SAM" id="MobiDB-lite"/>
    </source>
</evidence>
<feature type="binding site" evidence="1">
    <location>
        <position position="81"/>
    </location>
    <ligand>
        <name>Mg(2+)</name>
        <dbReference type="ChEBI" id="CHEBI:18420"/>
        <label>2</label>
    </ligand>
</feature>
<comment type="similarity">
    <text evidence="1">Belongs to the thiamine-monophosphate kinase family.</text>
</comment>
<dbReference type="Gene3D" id="3.90.650.10">
    <property type="entry name" value="PurM-like C-terminal domain"/>
    <property type="match status" value="1"/>
</dbReference>
<comment type="caution">
    <text evidence="4">The sequence shown here is derived from an EMBL/GenBank/DDBJ whole genome shotgun (WGS) entry which is preliminary data.</text>
</comment>
<dbReference type="PANTHER" id="PTHR30270:SF0">
    <property type="entry name" value="THIAMINE-MONOPHOSPHATE KINASE"/>
    <property type="match status" value="1"/>
</dbReference>
<feature type="binding site" evidence="1">
    <location>
        <position position="156"/>
    </location>
    <ligand>
        <name>ATP</name>
        <dbReference type="ChEBI" id="CHEBI:30616"/>
    </ligand>
</feature>
<keyword evidence="1" id="KW-0547">Nucleotide-binding</keyword>
<keyword evidence="1" id="KW-0479">Metal-binding</keyword>
<dbReference type="Proteomes" id="UP001597492">
    <property type="component" value="Unassembled WGS sequence"/>
</dbReference>
<comment type="miscellaneous">
    <text evidence="1">Reaction mechanism of ThiL seems to utilize a direct, inline transfer of the gamma-phosphate of ATP to TMP rather than a phosphorylated enzyme intermediate.</text>
</comment>
<feature type="binding site" evidence="1">
    <location>
        <begin position="130"/>
        <end position="131"/>
    </location>
    <ligand>
        <name>ATP</name>
        <dbReference type="ChEBI" id="CHEBI:30616"/>
    </ligand>
</feature>
<feature type="binding site" evidence="1">
    <location>
        <position position="50"/>
    </location>
    <ligand>
        <name>Mg(2+)</name>
        <dbReference type="ChEBI" id="CHEBI:18420"/>
        <label>4</label>
    </ligand>
</feature>
<sequence>MTGLGPTVAELGERELLARILDRLPKVELPLGPGDDSAILEVPDGRVVVTSDTMIEGPDFRLDWSSPHDLGVKAMVSNLSDLAAMGARPTGIVVALALPGSTEAAFVERLAEGMTDALRAHAPCCAIAGGDLATAPQLMIAVTAFGSLDGRDPALRSGARPGDVLAVSGPLGHAAAGLRLLLDGLQESRDAEAQRLIAAQLDPNPDLTAGVRAVQAGVTAMMDLSDGPLLDADRLAKASGVVVDLEPRRFAHLTDRLAHHLARLLGLRPLESVHLALELQLSGGEEHSMLATFPEGTKLPHGFTRIGAVREAAGDDFGVSVSGSPATPRGWDPYRDASSTSR</sequence>
<evidence type="ECO:0000256" key="1">
    <source>
        <dbReference type="HAMAP-Rule" id="MF_02128"/>
    </source>
</evidence>
<dbReference type="SUPFAM" id="SSF56042">
    <property type="entry name" value="PurM C-terminal domain-like"/>
    <property type="match status" value="1"/>
</dbReference>
<keyword evidence="1" id="KW-0067">ATP-binding</keyword>
<accession>A0ABW5UWA1</accession>
<feature type="binding site" evidence="1">
    <location>
        <position position="223"/>
    </location>
    <ligand>
        <name>Mg(2+)</name>
        <dbReference type="ChEBI" id="CHEBI:18420"/>
        <label>3</label>
    </ligand>
</feature>
<dbReference type="InterPro" id="IPR036676">
    <property type="entry name" value="PurM-like_C_sf"/>
</dbReference>
<gene>
    <name evidence="1 4" type="primary">thiL</name>
    <name evidence="4" type="ORF">ACFSW7_06160</name>
</gene>
<dbReference type="PANTHER" id="PTHR30270">
    <property type="entry name" value="THIAMINE-MONOPHOSPHATE KINASE"/>
    <property type="match status" value="1"/>
</dbReference>
<protein>
    <recommendedName>
        <fullName evidence="1">Thiamine-monophosphate kinase</fullName>
        <shortName evidence="1">TMP kinase</shortName>
        <shortName evidence="1">Thiamine-phosphate kinase</shortName>
        <ecNumber evidence="1">2.7.4.16</ecNumber>
    </recommendedName>
</protein>
<dbReference type="GO" id="GO:0009030">
    <property type="term" value="F:thiamine-phosphate kinase activity"/>
    <property type="evidence" value="ECO:0007669"/>
    <property type="project" value="UniProtKB-EC"/>
</dbReference>
<feature type="binding site" evidence="1">
    <location>
        <position position="51"/>
    </location>
    <ligand>
        <name>Mg(2+)</name>
        <dbReference type="ChEBI" id="CHEBI:18420"/>
        <label>1</label>
    </ligand>
</feature>
<dbReference type="Gene3D" id="3.30.1330.10">
    <property type="entry name" value="PurM-like, N-terminal domain"/>
    <property type="match status" value="1"/>
</dbReference>
<evidence type="ECO:0000313" key="4">
    <source>
        <dbReference type="EMBL" id="MFD2757958.1"/>
    </source>
</evidence>
<dbReference type="InterPro" id="IPR016188">
    <property type="entry name" value="PurM-like_N"/>
</dbReference>
<reference evidence="5" key="1">
    <citation type="journal article" date="2019" name="Int. J. Syst. Evol. Microbiol.">
        <title>The Global Catalogue of Microorganisms (GCM) 10K type strain sequencing project: providing services to taxonomists for standard genome sequencing and annotation.</title>
        <authorList>
            <consortium name="The Broad Institute Genomics Platform"/>
            <consortium name="The Broad Institute Genome Sequencing Center for Infectious Disease"/>
            <person name="Wu L."/>
            <person name="Ma J."/>
        </authorList>
    </citation>
    <scope>NUCLEOTIDE SEQUENCE [LARGE SCALE GENOMIC DNA]</scope>
    <source>
        <strain evidence="5">TISTR 1514</strain>
    </source>
</reference>
<feature type="binding site" evidence="1">
    <location>
        <position position="225"/>
    </location>
    <ligand>
        <name>ATP</name>
        <dbReference type="ChEBI" id="CHEBI:30616"/>
    </ligand>
</feature>
<evidence type="ECO:0000259" key="3">
    <source>
        <dbReference type="Pfam" id="PF00586"/>
    </source>
</evidence>
<keyword evidence="1 4" id="KW-0418">Kinase</keyword>
<feature type="binding site" evidence="1">
    <location>
        <position position="331"/>
    </location>
    <ligand>
        <name>substrate</name>
    </ligand>
</feature>